<keyword evidence="5" id="KW-0239">DNA-directed DNA polymerase</keyword>
<dbReference type="PANTHER" id="PTHR32294">
    <property type="entry name" value="DNA POLYMERASE III SUBUNIT ALPHA"/>
    <property type="match status" value="1"/>
</dbReference>
<dbReference type="GO" id="GO:0003887">
    <property type="term" value="F:DNA-directed DNA polymerase activity"/>
    <property type="evidence" value="ECO:0007669"/>
    <property type="project" value="UniProtKB-KW"/>
</dbReference>
<comment type="catalytic activity">
    <reaction evidence="6">
        <text>DNA(n) + a 2'-deoxyribonucleoside 5'-triphosphate = DNA(n+1) + diphosphate</text>
        <dbReference type="Rhea" id="RHEA:22508"/>
        <dbReference type="Rhea" id="RHEA-COMP:17339"/>
        <dbReference type="Rhea" id="RHEA-COMP:17340"/>
        <dbReference type="ChEBI" id="CHEBI:33019"/>
        <dbReference type="ChEBI" id="CHEBI:61560"/>
        <dbReference type="ChEBI" id="CHEBI:173112"/>
        <dbReference type="EC" id="2.7.7.7"/>
    </reaction>
</comment>
<dbReference type="GO" id="GO:0006260">
    <property type="term" value="P:DNA replication"/>
    <property type="evidence" value="ECO:0007669"/>
    <property type="project" value="UniProtKB-KW"/>
</dbReference>
<protein>
    <recommendedName>
        <fullName evidence="1">DNA-directed DNA polymerase</fullName>
        <ecNumber evidence="1">2.7.7.7</ecNumber>
    </recommendedName>
</protein>
<dbReference type="Gene3D" id="1.10.150.870">
    <property type="match status" value="1"/>
</dbReference>
<keyword evidence="2" id="KW-0808">Transferase</keyword>
<dbReference type="NCBIfam" id="TIGR00594">
    <property type="entry name" value="polc"/>
    <property type="match status" value="1"/>
</dbReference>
<dbReference type="InterPro" id="IPR016195">
    <property type="entry name" value="Pol/histidinol_Pase-like"/>
</dbReference>
<evidence type="ECO:0000256" key="2">
    <source>
        <dbReference type="ARBA" id="ARBA00022679"/>
    </source>
</evidence>
<evidence type="ECO:0000313" key="8">
    <source>
        <dbReference type="EMBL" id="QFR56512.1"/>
    </source>
</evidence>
<dbReference type="InterPro" id="IPR029460">
    <property type="entry name" value="DNAPol_HHH"/>
</dbReference>
<feature type="domain" description="Polymerase/histidinol phosphatase N-terminal" evidence="7">
    <location>
        <begin position="7"/>
        <end position="74"/>
    </location>
</feature>
<organism evidence="8 9">
    <name type="scientific">Bacillus phage 056SW001B</name>
    <dbReference type="NCBI Taxonomy" id="2601663"/>
    <lineage>
        <taxon>Viruses</taxon>
        <taxon>Duplodnaviria</taxon>
        <taxon>Heunggongvirae</taxon>
        <taxon>Uroviricota</taxon>
        <taxon>Caudoviricetes</taxon>
        <taxon>Ehrlichviridae</taxon>
        <taxon>Gettysburgvirus</taxon>
        <taxon>Gettysburgvirus gv056SW001B</taxon>
    </lineage>
</organism>
<dbReference type="Pfam" id="PF14579">
    <property type="entry name" value="HHH_6"/>
    <property type="match status" value="1"/>
</dbReference>
<dbReference type="EMBL" id="MN176230">
    <property type="protein sequence ID" value="QFR56512.1"/>
    <property type="molecule type" value="Genomic_DNA"/>
</dbReference>
<name>A0A5P8PIE7_9CAUD</name>
<dbReference type="SMART" id="SM00481">
    <property type="entry name" value="POLIIIAc"/>
    <property type="match status" value="1"/>
</dbReference>
<keyword evidence="4" id="KW-0235">DNA replication</keyword>
<dbReference type="PANTHER" id="PTHR32294:SF0">
    <property type="entry name" value="DNA POLYMERASE III SUBUNIT ALPHA"/>
    <property type="match status" value="1"/>
</dbReference>
<dbReference type="Pfam" id="PF07733">
    <property type="entry name" value="DNA_pol3_alpha"/>
    <property type="match status" value="1"/>
</dbReference>
<dbReference type="Proteomes" id="UP000326637">
    <property type="component" value="Segment"/>
</dbReference>
<evidence type="ECO:0000313" key="9">
    <source>
        <dbReference type="Proteomes" id="UP000326637"/>
    </source>
</evidence>
<keyword evidence="3" id="KW-0548">Nucleotidyltransferase</keyword>
<dbReference type="InterPro" id="IPR041931">
    <property type="entry name" value="DNA_pol3_alpha_thumb_dom"/>
</dbReference>
<evidence type="ECO:0000256" key="3">
    <source>
        <dbReference type="ARBA" id="ARBA00022695"/>
    </source>
</evidence>
<dbReference type="GO" id="GO:0008408">
    <property type="term" value="F:3'-5' exonuclease activity"/>
    <property type="evidence" value="ECO:0007669"/>
    <property type="project" value="InterPro"/>
</dbReference>
<dbReference type="Gene3D" id="1.10.10.1600">
    <property type="entry name" value="Bacterial DNA polymerase III alpha subunit, thumb domain"/>
    <property type="match status" value="1"/>
</dbReference>
<gene>
    <name evidence="8" type="primary">47</name>
    <name evidence="8" type="ORF">056SW001B_47</name>
</gene>
<dbReference type="Pfam" id="PF17657">
    <property type="entry name" value="DNA_pol3_finger"/>
    <property type="match status" value="1"/>
</dbReference>
<evidence type="ECO:0000259" key="7">
    <source>
        <dbReference type="SMART" id="SM00481"/>
    </source>
</evidence>
<dbReference type="InterPro" id="IPR003141">
    <property type="entry name" value="Pol/His_phosphatase_N"/>
</dbReference>
<evidence type="ECO:0000256" key="5">
    <source>
        <dbReference type="ARBA" id="ARBA00022932"/>
    </source>
</evidence>
<dbReference type="InterPro" id="IPR040982">
    <property type="entry name" value="DNA_pol3_finger"/>
</dbReference>
<dbReference type="CDD" id="cd04485">
    <property type="entry name" value="DnaE_OBF"/>
    <property type="match status" value="1"/>
</dbReference>
<dbReference type="Pfam" id="PF02811">
    <property type="entry name" value="PHP"/>
    <property type="match status" value="1"/>
</dbReference>
<dbReference type="SUPFAM" id="SSF89550">
    <property type="entry name" value="PHP domain-like"/>
    <property type="match status" value="1"/>
</dbReference>
<evidence type="ECO:0000256" key="4">
    <source>
        <dbReference type="ARBA" id="ARBA00022705"/>
    </source>
</evidence>
<evidence type="ECO:0000256" key="1">
    <source>
        <dbReference type="ARBA" id="ARBA00012417"/>
    </source>
</evidence>
<keyword evidence="9" id="KW-1185">Reference proteome</keyword>
<reference evidence="8 9" key="1">
    <citation type="submission" date="2019-07" db="EMBL/GenBank/DDBJ databases">
        <authorList>
            <person name="Krukonis G.P."/>
            <person name="Delesalle V.A."/>
        </authorList>
    </citation>
    <scope>NUCLEOTIDE SEQUENCE [LARGE SCALE GENOMIC DNA]</scope>
</reference>
<accession>A0A5P8PIE7</accession>
<proteinExistence type="predicted"/>
<dbReference type="Gene3D" id="3.20.20.140">
    <property type="entry name" value="Metal-dependent hydrolases"/>
    <property type="match status" value="1"/>
</dbReference>
<dbReference type="EC" id="2.7.7.7" evidence="1"/>
<dbReference type="InterPro" id="IPR011708">
    <property type="entry name" value="DNA_pol3_alpha_NTPase_dom"/>
</dbReference>
<evidence type="ECO:0000256" key="6">
    <source>
        <dbReference type="ARBA" id="ARBA00049244"/>
    </source>
</evidence>
<sequence length="1034" mass="117894">MVKIDFVQCHCHSCNSRRDAHSKVSSLVEQAVKNNQKAVALTDHGVMHGIPELYREARKAGIKAISGFEGYMTKGHRGEPSKHYHQILIAKNEAGFKNLMKLSSEAFLTGFYNKPRFDWELLEKHSEGIIATSSCLAGMIPQAILNGELREARELAKRFHSIFGDDYYLEIQPTPFPEQDLVNKEIVKMSHELGIELLATCDVHYASADDKEAHMGMLCLGRAQKMNEEKPPQYDGEEHYYMKTAKEVFTDFVSQGHSKEDVINAINNTGKLADKVNFELTKEKDHLPEFPLPEGHTDHDKYLGALVKEGLMRKVPTITQEYIDRIKFELGVIREKGYQDYFLIVSDTIRWCKRNNILISPGRGSGAGSLVAFLLDITEVDPIEHNLFFERFLDITRSKMPDIDSDIADNRRAEVIQYLRDKYGNHRVSRIINYGTMTAKLAMKNALMVFGIPFGKSQEISNLIPDQLGITLEEAFKLEPKLNQVRKTSVQDSKGNKVPVDRIFSMAERFEGVVDKFSIHAGGVLITPDDTTNYFPVYTSGDQIVTQWDKDDIEELGGVKFDFLGLQTLRTIESCINSIKNEHGIDLDIIGIMRKADDPKVYERISKGMTANSFQFNSEGMRQLCKSVKPTEFRHLVAINALYRPPALASGDTWRYARIKNGEEEEQYSHPEEKLITGETFGVITYQEHVMQLVHHFAGWDYGRGDKLRKASREQLEAMRDEFLLDCSENGYYDEINGIKPMDELWTRIVNYMGYGFNKSHGVSYTMLSYLTVWLETHYPEHWMAAVMTTKMGNQDKLAQVLQDVKREGFEFLAPDINLSGTDFTANKGKIIFPLGSVKGVGDGAVIEILDKKPFSSLEDLMERCNLRTLTKRAMEPLIFAGAFDSLYPEMTRKDVFIKYLELKKEDKKKREEAQQMDWNETIMAEHEKELIGVYITHHPMDKYNFRLWREYAQGQQGCLIGGKVSKVKTFNDKKGNRMAFASIDTQEGIREVVVFASTFSGKTKELLKKGNMVMIEGKKDGEKLLANKVKELV</sequence>
<dbReference type="InterPro" id="IPR004013">
    <property type="entry name" value="PHP_dom"/>
</dbReference>
<dbReference type="InterPro" id="IPR004805">
    <property type="entry name" value="DnaE2/DnaE/PolC"/>
</dbReference>